<organism evidence="2 3">
    <name type="scientific">Jeotgalibacillus malaysiensis</name>
    <dbReference type="NCBI Taxonomy" id="1508404"/>
    <lineage>
        <taxon>Bacteria</taxon>
        <taxon>Bacillati</taxon>
        <taxon>Bacillota</taxon>
        <taxon>Bacilli</taxon>
        <taxon>Bacillales</taxon>
        <taxon>Caryophanaceae</taxon>
        <taxon>Jeotgalibacillus</taxon>
    </lineage>
</organism>
<geneLocation type="plasmid" evidence="3"/>
<dbReference type="Proteomes" id="UP000031449">
    <property type="component" value="Plasmid unnamed"/>
</dbReference>
<protein>
    <recommendedName>
        <fullName evidence="1">Mannose-1-phosphate guanyltransferase C-terminal domain-containing protein</fullName>
    </recommendedName>
</protein>
<gene>
    <name evidence="2" type="ORF">JMA_37380</name>
</gene>
<dbReference type="HOGENOM" id="CLU_063479_2_1_9"/>
<dbReference type="AlphaFoldDB" id="A0A0B5ASG4"/>
<keyword evidence="2" id="KW-0614">Plasmid</keyword>
<dbReference type="InterPro" id="IPR011004">
    <property type="entry name" value="Trimer_LpxA-like_sf"/>
</dbReference>
<name>A0A0B5ASG4_9BACL</name>
<dbReference type="Pfam" id="PF25087">
    <property type="entry name" value="GMPPB_C"/>
    <property type="match status" value="1"/>
</dbReference>
<dbReference type="SUPFAM" id="SSF51161">
    <property type="entry name" value="Trimeric LpxA-like enzymes"/>
    <property type="match status" value="1"/>
</dbReference>
<feature type="domain" description="Mannose-1-phosphate guanyltransferase C-terminal" evidence="1">
    <location>
        <begin position="80"/>
        <end position="165"/>
    </location>
</feature>
<sequence>MNKRYELTNMKVVTNNYGTAYHLTQIRALVDMPTHNVKAGDLGGLIEKEENLPMNENGWVSLGATVCGDAILGDSSRAEKAAFITGNAQITGTSVISGRALIGGSTLIFNSTIKTDVEISGEAIVRDSKIGGNTRINKKAFIENSHIVATDVLISGNVYIKDSKIRLADSRIDDNAKVIESTIGSGQRYDKKLTICGNAIVRNASVHSTRDVWIGENAQVLDHAKVSGFEITIKGMAVIKGYARVGLKTTIDEFAVLDGGVNKSPKYNHSFFGKNLTGEDVYIFGKTP</sequence>
<keyword evidence="3" id="KW-1185">Reference proteome</keyword>
<evidence type="ECO:0000259" key="1">
    <source>
        <dbReference type="Pfam" id="PF25087"/>
    </source>
</evidence>
<reference evidence="2 3" key="1">
    <citation type="submission" date="2014-08" db="EMBL/GenBank/DDBJ databases">
        <title>Complete genome of a marine bacteria Jeotgalibacillus malaysiensis.</title>
        <authorList>
            <person name="Yaakop A.S."/>
            <person name="Chan K.-G."/>
            <person name="Goh K.M."/>
        </authorList>
    </citation>
    <scope>NUCLEOTIDE SEQUENCE [LARGE SCALE GENOMIC DNA]</scope>
    <source>
        <strain evidence="2 3">D5</strain>
        <plasmid evidence="3">Plasmid</plasmid>
    </source>
</reference>
<evidence type="ECO:0000313" key="3">
    <source>
        <dbReference type="Proteomes" id="UP000031449"/>
    </source>
</evidence>
<dbReference type="BioCyc" id="JESP1508404:G14D9-13022-MONOMER"/>
<dbReference type="KEGG" id="jeo:JMA_37380"/>
<evidence type="ECO:0000313" key="2">
    <source>
        <dbReference type="EMBL" id="AJD93056.1"/>
    </source>
</evidence>
<proteinExistence type="predicted"/>
<accession>A0A0B5ASG4</accession>
<dbReference type="EMBL" id="CP009417">
    <property type="protein sequence ID" value="AJD93056.1"/>
    <property type="molecule type" value="Genomic_DNA"/>
</dbReference>
<dbReference type="InterPro" id="IPR056729">
    <property type="entry name" value="GMPPB_C"/>
</dbReference>
<dbReference type="Gene3D" id="2.160.10.10">
    <property type="entry name" value="Hexapeptide repeat proteins"/>
    <property type="match status" value="1"/>
</dbReference>
<dbReference type="OrthoDB" id="2065905at2"/>